<keyword evidence="3" id="KW-1185">Reference proteome</keyword>
<feature type="transmembrane region" description="Helical" evidence="1">
    <location>
        <begin position="54"/>
        <end position="76"/>
    </location>
</feature>
<accession>A0A330LW15</accession>
<keyword evidence="1" id="KW-0812">Transmembrane</keyword>
<sequence>MARRKENIIEQLSEFTEWFWAVGLVITLVMAALTALSINWCLSNNPSGFVGDAIAPILLIRWLMPAVLSAFTLFFANKAYITWMNS</sequence>
<protein>
    <submittedName>
        <fullName evidence="2">Uncharacterized protein</fullName>
    </submittedName>
</protein>
<dbReference type="EMBL" id="LS483250">
    <property type="protein sequence ID" value="SQD80412.1"/>
    <property type="molecule type" value="Genomic_DNA"/>
</dbReference>
<dbReference type="KEGG" id="mya:MORIYA_3960"/>
<dbReference type="Proteomes" id="UP000250163">
    <property type="component" value="Chromosome MORIYA"/>
</dbReference>
<proteinExistence type="predicted"/>
<dbReference type="AlphaFoldDB" id="A0A330LW15"/>
<dbReference type="OrthoDB" id="9890929at2"/>
<evidence type="ECO:0000256" key="1">
    <source>
        <dbReference type="SAM" id="Phobius"/>
    </source>
</evidence>
<evidence type="ECO:0000313" key="3">
    <source>
        <dbReference type="Proteomes" id="UP000250163"/>
    </source>
</evidence>
<keyword evidence="1" id="KW-0472">Membrane</keyword>
<feature type="transmembrane region" description="Helical" evidence="1">
    <location>
        <begin position="18"/>
        <end position="42"/>
    </location>
</feature>
<keyword evidence="1" id="KW-1133">Transmembrane helix</keyword>
<evidence type="ECO:0000313" key="2">
    <source>
        <dbReference type="EMBL" id="SQD80412.1"/>
    </source>
</evidence>
<gene>
    <name evidence="2" type="ORF">MORIYA_3960</name>
</gene>
<organism evidence="2 3">
    <name type="scientific">Moritella yayanosii</name>
    <dbReference type="NCBI Taxonomy" id="69539"/>
    <lineage>
        <taxon>Bacteria</taxon>
        <taxon>Pseudomonadati</taxon>
        <taxon>Pseudomonadota</taxon>
        <taxon>Gammaproteobacteria</taxon>
        <taxon>Alteromonadales</taxon>
        <taxon>Moritellaceae</taxon>
        <taxon>Moritella</taxon>
    </lineage>
</organism>
<reference evidence="3" key="1">
    <citation type="submission" date="2018-05" db="EMBL/GenBank/DDBJ databases">
        <authorList>
            <person name="Cea G.-C."/>
            <person name="William W."/>
        </authorList>
    </citation>
    <scope>NUCLEOTIDE SEQUENCE [LARGE SCALE GENOMIC DNA]</scope>
    <source>
        <strain evidence="3">DB21MT 5</strain>
    </source>
</reference>
<name>A0A330LW15_9GAMM</name>
<dbReference type="RefSeq" id="WP_112717721.1">
    <property type="nucleotide sequence ID" value="NZ_LS483250.1"/>
</dbReference>